<reference evidence="1 2" key="1">
    <citation type="submission" date="2018-03" db="EMBL/GenBank/DDBJ databases">
        <title>Genome sequencing of Ottowia sp.</title>
        <authorList>
            <person name="Kim S.-J."/>
            <person name="Heo J."/>
            <person name="Kwon S.-W."/>
        </authorList>
    </citation>
    <scope>NUCLEOTIDE SEQUENCE [LARGE SCALE GENOMIC DNA]</scope>
    <source>
        <strain evidence="1 2">KADR8-3</strain>
    </source>
</reference>
<proteinExistence type="predicted"/>
<dbReference type="AlphaFoldDB" id="A0A2S0MDB3"/>
<protein>
    <submittedName>
        <fullName evidence="1">Uncharacterized protein</fullName>
    </submittedName>
</protein>
<dbReference type="EMBL" id="CP027666">
    <property type="protein sequence ID" value="AVO33806.1"/>
    <property type="molecule type" value="Genomic_DNA"/>
</dbReference>
<dbReference type="RefSeq" id="WP_106702363.1">
    <property type="nucleotide sequence ID" value="NZ_CP027666.1"/>
</dbReference>
<keyword evidence="2" id="KW-1185">Reference proteome</keyword>
<dbReference type="OrthoDB" id="7029286at2"/>
<gene>
    <name evidence="1" type="ORF">C6570_05740</name>
</gene>
<evidence type="ECO:0000313" key="2">
    <source>
        <dbReference type="Proteomes" id="UP000239709"/>
    </source>
</evidence>
<evidence type="ECO:0000313" key="1">
    <source>
        <dbReference type="EMBL" id="AVO33806.1"/>
    </source>
</evidence>
<sequence>MVFEKVGDINSLYPYLCIYENDTKDNPFMEIGISQDKLLQYTIYANDADVKLSAADWMLIQTKAMDFLSKELANGAD</sequence>
<organism evidence="1 2">
    <name type="scientific">Ottowia oryzae</name>
    <dbReference type="NCBI Taxonomy" id="2109914"/>
    <lineage>
        <taxon>Bacteria</taxon>
        <taxon>Pseudomonadati</taxon>
        <taxon>Pseudomonadota</taxon>
        <taxon>Betaproteobacteria</taxon>
        <taxon>Burkholderiales</taxon>
        <taxon>Comamonadaceae</taxon>
        <taxon>Ottowia</taxon>
    </lineage>
</organism>
<accession>A0A2S0MDB3</accession>
<dbReference type="KEGG" id="otk:C6570_05740"/>
<dbReference type="Proteomes" id="UP000239709">
    <property type="component" value="Chromosome"/>
</dbReference>
<name>A0A2S0MDB3_9BURK</name>